<dbReference type="GO" id="GO:0031124">
    <property type="term" value="P:mRNA 3'-end processing"/>
    <property type="evidence" value="ECO:0007669"/>
    <property type="project" value="InterPro"/>
</dbReference>
<dbReference type="GO" id="GO:0005737">
    <property type="term" value="C:cytoplasm"/>
    <property type="evidence" value="ECO:0007669"/>
    <property type="project" value="TreeGrafter"/>
</dbReference>
<dbReference type="EMBL" id="CACRXK020003809">
    <property type="protein sequence ID" value="CAB4000325.1"/>
    <property type="molecule type" value="Genomic_DNA"/>
</dbReference>
<evidence type="ECO:0000313" key="1">
    <source>
        <dbReference type="EMBL" id="CAB4000325.1"/>
    </source>
</evidence>
<accession>A0A7D9E515</accession>
<dbReference type="PROSITE" id="PS51391">
    <property type="entry name" value="CID"/>
    <property type="match status" value="1"/>
</dbReference>
<reference evidence="1" key="1">
    <citation type="submission" date="2020-04" db="EMBL/GenBank/DDBJ databases">
        <authorList>
            <person name="Alioto T."/>
            <person name="Alioto T."/>
            <person name="Gomez Garrido J."/>
        </authorList>
    </citation>
    <scope>NUCLEOTIDE SEQUENCE</scope>
    <source>
        <strain evidence="1">A484AB</strain>
    </source>
</reference>
<dbReference type="Gene3D" id="1.25.40.90">
    <property type="match status" value="1"/>
</dbReference>
<gene>
    <name evidence="1" type="ORF">PACLA_8A089746</name>
</gene>
<dbReference type="CDD" id="cd16982">
    <property type="entry name" value="CID_Pcf11"/>
    <property type="match status" value="1"/>
</dbReference>
<feature type="non-terminal residue" evidence="1">
    <location>
        <position position="154"/>
    </location>
</feature>
<dbReference type="PANTHER" id="PTHR15921">
    <property type="entry name" value="PRE-MRNA CLEAVAGE COMPLEX II"/>
    <property type="match status" value="1"/>
</dbReference>
<name>A0A7D9E515_PARCT</name>
<comment type="caution">
    <text evidence="1">The sequence shown here is derived from an EMBL/GenBank/DDBJ whole genome shotgun (WGS) entry which is preliminary data.</text>
</comment>
<dbReference type="PANTHER" id="PTHR15921:SF3">
    <property type="entry name" value="PRE-MRNA CLEAVAGE COMPLEX 2 PROTEIN PCF11"/>
    <property type="match status" value="1"/>
</dbReference>
<dbReference type="GO" id="GO:0000993">
    <property type="term" value="F:RNA polymerase II complex binding"/>
    <property type="evidence" value="ECO:0007669"/>
    <property type="project" value="InterPro"/>
</dbReference>
<dbReference type="InterPro" id="IPR008942">
    <property type="entry name" value="ENTH_VHS"/>
</dbReference>
<evidence type="ECO:0000313" key="2">
    <source>
        <dbReference type="Proteomes" id="UP001152795"/>
    </source>
</evidence>
<dbReference type="GO" id="GO:0003729">
    <property type="term" value="F:mRNA binding"/>
    <property type="evidence" value="ECO:0007669"/>
    <property type="project" value="InterPro"/>
</dbReference>
<dbReference type="SMART" id="SM00582">
    <property type="entry name" value="RPR"/>
    <property type="match status" value="1"/>
</dbReference>
<dbReference type="Proteomes" id="UP001152795">
    <property type="component" value="Unassembled WGS sequence"/>
</dbReference>
<proteinExistence type="predicted"/>
<protein>
    <submittedName>
        <fullName evidence="1">Pre-mRNA cleavage complex 2 Pcf11</fullName>
    </submittedName>
</protein>
<sequence length="154" mass="17552">MAAEDICKDYASSLGDLTFNSKPLINVLTMLADENRQHAAEIVKLIEKRIYEVAIEQKLPSLYLMDSIVKNIGEDYITAVSPCIVALFTHVFEQADEKIRMSMFKLRNTWPPYFSIKLLHELDCSVHKRDPGWPVVEPPPPSPSIHINPKFLSK</sequence>
<organism evidence="1 2">
    <name type="scientific">Paramuricea clavata</name>
    <name type="common">Red gorgonian</name>
    <name type="synonym">Violescent sea-whip</name>
    <dbReference type="NCBI Taxonomy" id="317549"/>
    <lineage>
        <taxon>Eukaryota</taxon>
        <taxon>Metazoa</taxon>
        <taxon>Cnidaria</taxon>
        <taxon>Anthozoa</taxon>
        <taxon>Octocorallia</taxon>
        <taxon>Malacalcyonacea</taxon>
        <taxon>Plexauridae</taxon>
        <taxon>Paramuricea</taxon>
    </lineage>
</organism>
<dbReference type="AlphaFoldDB" id="A0A7D9E515"/>
<dbReference type="Pfam" id="PF04818">
    <property type="entry name" value="CID"/>
    <property type="match status" value="1"/>
</dbReference>
<dbReference type="OrthoDB" id="5972169at2759"/>
<dbReference type="GO" id="GO:0006369">
    <property type="term" value="P:termination of RNA polymerase II transcription"/>
    <property type="evidence" value="ECO:0007669"/>
    <property type="project" value="InterPro"/>
</dbReference>
<dbReference type="SUPFAM" id="SSF48464">
    <property type="entry name" value="ENTH/VHS domain"/>
    <property type="match status" value="1"/>
</dbReference>
<keyword evidence="2" id="KW-1185">Reference proteome</keyword>
<dbReference type="InterPro" id="IPR045154">
    <property type="entry name" value="PCF11-like"/>
</dbReference>
<dbReference type="InterPro" id="IPR047415">
    <property type="entry name" value="Pcf11_CID"/>
</dbReference>
<dbReference type="InterPro" id="IPR006569">
    <property type="entry name" value="CID_dom"/>
</dbReference>
<dbReference type="GO" id="GO:0005849">
    <property type="term" value="C:mRNA cleavage factor complex"/>
    <property type="evidence" value="ECO:0007669"/>
    <property type="project" value="TreeGrafter"/>
</dbReference>